<evidence type="ECO:0000313" key="3">
    <source>
        <dbReference type="Proteomes" id="UP000176009"/>
    </source>
</evidence>
<organism evidence="2 4">
    <name type="scientific">Salegentibacter salarius</name>
    <dbReference type="NCBI Taxonomy" id="435906"/>
    <lineage>
        <taxon>Bacteria</taxon>
        <taxon>Pseudomonadati</taxon>
        <taxon>Bacteroidota</taxon>
        <taxon>Flavobacteriia</taxon>
        <taxon>Flavobacteriales</taxon>
        <taxon>Flavobacteriaceae</taxon>
        <taxon>Salegentibacter</taxon>
    </lineage>
</organism>
<evidence type="ECO:0000313" key="1">
    <source>
        <dbReference type="EMBL" id="OEY71906.1"/>
    </source>
</evidence>
<evidence type="ECO:0008006" key="5">
    <source>
        <dbReference type="Google" id="ProtNLM"/>
    </source>
</evidence>
<protein>
    <recommendedName>
        <fullName evidence="5">Carboxypeptidase-like regulatory domain-containing protein</fullName>
    </recommendedName>
</protein>
<dbReference type="RefSeq" id="WP_070054810.1">
    <property type="nucleotide sequence ID" value="NZ_FVZF01000039.1"/>
</dbReference>
<dbReference type="OrthoDB" id="825758at2"/>
<accession>A0A2N0TR82</accession>
<keyword evidence="3" id="KW-1185">Reference proteome</keyword>
<dbReference type="Pfam" id="PF13715">
    <property type="entry name" value="CarbopepD_reg_2"/>
    <property type="match status" value="1"/>
</dbReference>
<dbReference type="InterPro" id="IPR008969">
    <property type="entry name" value="CarboxyPept-like_regulatory"/>
</dbReference>
<name>A0A2N0TR82_9FLAO</name>
<dbReference type="Proteomes" id="UP000232533">
    <property type="component" value="Unassembled WGS sequence"/>
</dbReference>
<gene>
    <name evidence="2" type="ORF">APR40_14885</name>
    <name evidence="1" type="ORF">BHS39_14915</name>
</gene>
<sequence length="218" mass="25154">MKNFYTFLLVGYTVFSFGQNKLEGIYCVDNPTGDFFECLEFKGNGFSFEEGGHGGIHSYGSGTFDQTDKYLILNYNQTKPLELSYHKLKFWINSNPVIDLKVNAMDLKGNKIRGANIFVSNSKYGVVADTLGYGQLKLEKKDQNLELIISYLGYVRETIQLRQDFNYEIDVYLKEGSMPTPILHQTDTLKINQYKKDSFEVINKNSRVRGWNKRLQEN</sequence>
<evidence type="ECO:0000313" key="4">
    <source>
        <dbReference type="Proteomes" id="UP000232533"/>
    </source>
</evidence>
<reference evidence="1 3" key="2">
    <citation type="submission" date="2016-09" db="EMBL/GenBank/DDBJ databases">
        <title>Genome Sequence of Salegentibacter salarius,Isolated from a Marine Solar Saltern of the Yellow Sea in South Korea.</title>
        <authorList>
            <person name="Zheng Q."/>
            <person name="Liu Y."/>
        </authorList>
    </citation>
    <scope>NUCLEOTIDE SEQUENCE [LARGE SCALE GENOMIC DNA]</scope>
    <source>
        <strain evidence="1 3">KCTC 12974</strain>
    </source>
</reference>
<comment type="caution">
    <text evidence="2">The sequence shown here is derived from an EMBL/GenBank/DDBJ whole genome shotgun (WGS) entry which is preliminary data.</text>
</comment>
<dbReference type="Proteomes" id="UP000176009">
    <property type="component" value="Unassembled WGS sequence"/>
</dbReference>
<evidence type="ECO:0000313" key="2">
    <source>
        <dbReference type="EMBL" id="PKD17254.1"/>
    </source>
</evidence>
<reference evidence="2 4" key="1">
    <citation type="submission" date="2015-10" db="EMBL/GenBank/DDBJ databases">
        <title>Draft genome sequence of Salegentibacter salinarum KCTC 12975.</title>
        <authorList>
            <person name="Lin W."/>
            <person name="Zheng Q."/>
        </authorList>
    </citation>
    <scope>NUCLEOTIDE SEQUENCE [LARGE SCALE GENOMIC DNA]</scope>
    <source>
        <strain evidence="2 4">KCTC 12974</strain>
    </source>
</reference>
<dbReference type="EMBL" id="MJBR01000033">
    <property type="protein sequence ID" value="OEY71906.1"/>
    <property type="molecule type" value="Genomic_DNA"/>
</dbReference>
<dbReference type="EMBL" id="LKTR01000039">
    <property type="protein sequence ID" value="PKD17254.1"/>
    <property type="molecule type" value="Genomic_DNA"/>
</dbReference>
<dbReference type="AlphaFoldDB" id="A0A2N0TR82"/>
<proteinExistence type="predicted"/>
<dbReference type="SUPFAM" id="SSF49464">
    <property type="entry name" value="Carboxypeptidase regulatory domain-like"/>
    <property type="match status" value="1"/>
</dbReference>